<dbReference type="Pfam" id="PF03727">
    <property type="entry name" value="Hexokinase_2"/>
    <property type="match status" value="1"/>
</dbReference>
<dbReference type="Pfam" id="PF00349">
    <property type="entry name" value="Hexokinase_1"/>
    <property type="match status" value="1"/>
</dbReference>
<dbReference type="CDD" id="cd24019">
    <property type="entry name" value="ASKHA_NBD_HK_meta"/>
    <property type="match status" value="1"/>
</dbReference>
<dbReference type="PANTHER" id="PTHR19443">
    <property type="entry name" value="HEXOKINASE"/>
    <property type="match status" value="1"/>
</dbReference>
<evidence type="ECO:0000256" key="1">
    <source>
        <dbReference type="ARBA" id="ARBA00004888"/>
    </source>
</evidence>
<proteinExistence type="inferred from homology"/>
<protein>
    <recommendedName>
        <fullName evidence="12">Phosphotransferase</fullName>
        <ecNumber evidence="12">2.7.1.-</ecNumber>
    </recommendedName>
</protein>
<dbReference type="Gene3D" id="3.40.367.20">
    <property type="match status" value="1"/>
</dbReference>
<dbReference type="Gene3D" id="3.30.420.40">
    <property type="match status" value="1"/>
</dbReference>
<keyword evidence="6 12" id="KW-0418">Kinase</keyword>
<dbReference type="Proteomes" id="UP001303046">
    <property type="component" value="Unassembled WGS sequence"/>
</dbReference>
<dbReference type="InterPro" id="IPR019807">
    <property type="entry name" value="Hexokinase_BS"/>
</dbReference>
<evidence type="ECO:0000256" key="2">
    <source>
        <dbReference type="ARBA" id="ARBA00005028"/>
    </source>
</evidence>
<dbReference type="InterPro" id="IPR022672">
    <property type="entry name" value="Hexokinase_N"/>
</dbReference>
<comment type="catalytic activity">
    <reaction evidence="10">
        <text>D-fructose + ATP = D-fructose 6-phosphate + ADP + H(+)</text>
        <dbReference type="Rhea" id="RHEA:16125"/>
        <dbReference type="ChEBI" id="CHEBI:15378"/>
        <dbReference type="ChEBI" id="CHEBI:30616"/>
        <dbReference type="ChEBI" id="CHEBI:37721"/>
        <dbReference type="ChEBI" id="CHEBI:61527"/>
        <dbReference type="ChEBI" id="CHEBI:456216"/>
        <dbReference type="EC" id="2.7.1.1"/>
    </reaction>
    <physiologicalReaction direction="left-to-right" evidence="10">
        <dbReference type="Rhea" id="RHEA:16126"/>
    </physiologicalReaction>
</comment>
<organism evidence="15 16">
    <name type="scientific">Necator americanus</name>
    <name type="common">Human hookworm</name>
    <dbReference type="NCBI Taxonomy" id="51031"/>
    <lineage>
        <taxon>Eukaryota</taxon>
        <taxon>Metazoa</taxon>
        <taxon>Ecdysozoa</taxon>
        <taxon>Nematoda</taxon>
        <taxon>Chromadorea</taxon>
        <taxon>Rhabditida</taxon>
        <taxon>Rhabditina</taxon>
        <taxon>Rhabditomorpha</taxon>
        <taxon>Strongyloidea</taxon>
        <taxon>Ancylostomatidae</taxon>
        <taxon>Bunostominae</taxon>
        <taxon>Necator</taxon>
    </lineage>
</organism>
<keyword evidence="16" id="KW-1185">Reference proteome</keyword>
<feature type="domain" description="Hexokinase C-terminal" evidence="14">
    <location>
        <begin position="326"/>
        <end position="565"/>
    </location>
</feature>
<dbReference type="PROSITE" id="PS00378">
    <property type="entry name" value="HEXOKINASE_1"/>
    <property type="match status" value="1"/>
</dbReference>
<evidence type="ECO:0000313" key="16">
    <source>
        <dbReference type="Proteomes" id="UP001303046"/>
    </source>
</evidence>
<dbReference type="InterPro" id="IPR043129">
    <property type="entry name" value="ATPase_NBD"/>
</dbReference>
<evidence type="ECO:0000256" key="6">
    <source>
        <dbReference type="ARBA" id="ARBA00022777"/>
    </source>
</evidence>
<dbReference type="EC" id="2.7.1.-" evidence="12"/>
<evidence type="ECO:0000259" key="13">
    <source>
        <dbReference type="Pfam" id="PF00349"/>
    </source>
</evidence>
<comment type="caution">
    <text evidence="15">The sequence shown here is derived from an EMBL/GenBank/DDBJ whole genome shotgun (WGS) entry which is preliminary data.</text>
</comment>
<evidence type="ECO:0000313" key="15">
    <source>
        <dbReference type="EMBL" id="KAK6731414.1"/>
    </source>
</evidence>
<gene>
    <name evidence="15" type="primary">Necator_chrI.g3846</name>
    <name evidence="15" type="ORF">RB195_007717</name>
</gene>
<evidence type="ECO:0000256" key="9">
    <source>
        <dbReference type="ARBA" id="ARBA00044613"/>
    </source>
</evidence>
<feature type="domain" description="Hexokinase N-terminal" evidence="13">
    <location>
        <begin position="124"/>
        <end position="319"/>
    </location>
</feature>
<reference evidence="15 16" key="1">
    <citation type="submission" date="2023-08" db="EMBL/GenBank/DDBJ databases">
        <title>A Necator americanus chromosomal reference genome.</title>
        <authorList>
            <person name="Ilik V."/>
            <person name="Petrzelkova K.J."/>
            <person name="Pardy F."/>
            <person name="Fuh T."/>
            <person name="Niatou-Singa F.S."/>
            <person name="Gouil Q."/>
            <person name="Baker L."/>
            <person name="Ritchie M.E."/>
            <person name="Jex A.R."/>
            <person name="Gazzola D."/>
            <person name="Li H."/>
            <person name="Toshio Fujiwara R."/>
            <person name="Zhan B."/>
            <person name="Aroian R.V."/>
            <person name="Pafco B."/>
            <person name="Schwarz E.M."/>
        </authorList>
    </citation>
    <scope>NUCLEOTIDE SEQUENCE [LARGE SCALE GENOMIC DNA]</scope>
    <source>
        <strain evidence="15 16">Aroian</strain>
        <tissue evidence="15">Whole animal</tissue>
    </source>
</reference>
<sequence>MIHDVGVFSPQLSLSNRSDYPLRNLKEARIFRIFGGLKDQPSMVLRLRCISFGILSAIYCPKCQKVRQSRHWNACYACRSVAASTSTGQKWKEMVFDVFKDVVHSLEGVPYRKPRRPLSNLERIQECCRCLVLTDAQLHQMMIALEKSMNQGLAKETASTAAVKMLPSYVRAVPNGKEVGDFLALDLGGTNFRVLLIRLKGREAEMIGKIFRVPENVMRGSGEALFDHIADCMAKFMTEQGVSHAEKLPLGFTFSFPCKQEGLTCAKLINWTKGFSASGVEGADVVTMLRDACRRRDDIDIDVVALLNDTVGTLMACAFKENSCTVGIIVGTGTNACYMEKLSRIGKLGNECDGDGLPDEMIINTEWGAFGDDGALDGIRTQYDKLVDLNSINPGRQLFEKMISGMYMGELVRVVLEALAKEALLFDGDFEAISQRGCFPTKYVSEIESELLEQEDRTFQRTCQILEDIGVENVSSADCANVAYVCSLISTRAAYMTAAGIATLLNRMQRPHVTVGVDGSVYRFHPSFPRLLDEKIDQLIEGDIEYQLMLSEDGSGRGAALVAAVATRMKKEQLGNN</sequence>
<evidence type="ECO:0000256" key="11">
    <source>
        <dbReference type="ARBA" id="ARBA00048160"/>
    </source>
</evidence>
<evidence type="ECO:0000256" key="4">
    <source>
        <dbReference type="ARBA" id="ARBA00022679"/>
    </source>
</evidence>
<keyword evidence="5 12" id="KW-0547">Nucleotide-binding</keyword>
<evidence type="ECO:0000259" key="14">
    <source>
        <dbReference type="Pfam" id="PF03727"/>
    </source>
</evidence>
<comment type="catalytic activity">
    <reaction evidence="11">
        <text>D-glucose + ATP = D-glucose 6-phosphate + ADP + H(+)</text>
        <dbReference type="Rhea" id="RHEA:17825"/>
        <dbReference type="ChEBI" id="CHEBI:4167"/>
        <dbReference type="ChEBI" id="CHEBI:15378"/>
        <dbReference type="ChEBI" id="CHEBI:30616"/>
        <dbReference type="ChEBI" id="CHEBI:61548"/>
        <dbReference type="ChEBI" id="CHEBI:456216"/>
        <dbReference type="EC" id="2.7.1.1"/>
    </reaction>
    <physiologicalReaction direction="left-to-right" evidence="11">
        <dbReference type="Rhea" id="RHEA:17826"/>
    </physiologicalReaction>
</comment>
<dbReference type="InterPro" id="IPR022673">
    <property type="entry name" value="Hexokinase_C"/>
</dbReference>
<comment type="pathway">
    <text evidence="2">Carbohydrate metabolism; hexose metabolism.</text>
</comment>
<keyword evidence="8 12" id="KW-0324">Glycolysis</keyword>
<accession>A0ABR1C1A2</accession>
<dbReference type="InterPro" id="IPR001312">
    <property type="entry name" value="Hexokinase"/>
</dbReference>
<keyword evidence="4 12" id="KW-0808">Transferase</keyword>
<dbReference type="SUPFAM" id="SSF53067">
    <property type="entry name" value="Actin-like ATPase domain"/>
    <property type="match status" value="2"/>
</dbReference>
<evidence type="ECO:0000256" key="10">
    <source>
        <dbReference type="ARBA" id="ARBA00047905"/>
    </source>
</evidence>
<dbReference type="PROSITE" id="PS51748">
    <property type="entry name" value="HEXOKINASE_2"/>
    <property type="match status" value="1"/>
</dbReference>
<name>A0ABR1C1A2_NECAM</name>
<evidence type="ECO:0000256" key="7">
    <source>
        <dbReference type="ARBA" id="ARBA00022840"/>
    </source>
</evidence>
<dbReference type="PRINTS" id="PR00475">
    <property type="entry name" value="HEXOKINASE"/>
</dbReference>
<dbReference type="EMBL" id="JAVFWL010000001">
    <property type="protein sequence ID" value="KAK6731414.1"/>
    <property type="molecule type" value="Genomic_DNA"/>
</dbReference>
<evidence type="ECO:0000256" key="12">
    <source>
        <dbReference type="RuleBase" id="RU362007"/>
    </source>
</evidence>
<comment type="similarity">
    <text evidence="3 12">Belongs to the hexokinase family.</text>
</comment>
<dbReference type="PANTHER" id="PTHR19443:SF16">
    <property type="entry name" value="HEXOKINASE TYPE 1-RELATED"/>
    <property type="match status" value="1"/>
</dbReference>
<evidence type="ECO:0000256" key="8">
    <source>
        <dbReference type="ARBA" id="ARBA00023152"/>
    </source>
</evidence>
<evidence type="ECO:0000256" key="5">
    <source>
        <dbReference type="ARBA" id="ARBA00022741"/>
    </source>
</evidence>
<keyword evidence="7 12" id="KW-0067">ATP-binding</keyword>
<comment type="catalytic activity">
    <reaction evidence="9">
        <text>a D-hexose + ATP = a D-hexose 6-phosphate + ADP + H(+)</text>
        <dbReference type="Rhea" id="RHEA:22740"/>
        <dbReference type="ChEBI" id="CHEBI:4194"/>
        <dbReference type="ChEBI" id="CHEBI:15378"/>
        <dbReference type="ChEBI" id="CHEBI:30616"/>
        <dbReference type="ChEBI" id="CHEBI:229467"/>
        <dbReference type="ChEBI" id="CHEBI:456216"/>
        <dbReference type="EC" id="2.7.1.1"/>
    </reaction>
    <physiologicalReaction direction="left-to-right" evidence="9">
        <dbReference type="Rhea" id="RHEA:22741"/>
    </physiologicalReaction>
</comment>
<evidence type="ECO:0000256" key="3">
    <source>
        <dbReference type="ARBA" id="ARBA00009225"/>
    </source>
</evidence>
<comment type="pathway">
    <text evidence="1">Carbohydrate degradation; glycolysis; D-glyceraldehyde 3-phosphate and glycerone phosphate from D-glucose: step 1/4.</text>
</comment>